<name>Q21784_CAEEL</name>
<keyword evidence="1" id="KW-0812">Transmembrane</keyword>
<dbReference type="Pfam" id="PF10322">
    <property type="entry name" value="7TM_GPCR_Sru"/>
    <property type="match status" value="1"/>
</dbReference>
<accession>Q21784</accession>
<dbReference type="UCSC" id="R07B5.3">
    <property type="organism name" value="c. elegans"/>
</dbReference>
<dbReference type="KEGG" id="cel:CELE_R07B5.3"/>
<dbReference type="PIR" id="T24003">
    <property type="entry name" value="T24003"/>
</dbReference>
<dbReference type="PANTHER" id="PTHR47516">
    <property type="entry name" value="SERPENTINE RECEPTOR, CLASS U-RELATED"/>
    <property type="match status" value="1"/>
</dbReference>
<feature type="transmembrane region" description="Helical" evidence="1">
    <location>
        <begin position="23"/>
        <end position="43"/>
    </location>
</feature>
<proteinExistence type="predicted"/>
<dbReference type="InParanoid" id="Q21784"/>
<dbReference type="OMA" id="CWNTANT"/>
<dbReference type="PhylomeDB" id="Q21784"/>
<dbReference type="eggNOG" id="ENOG502RA5Z">
    <property type="taxonomic scope" value="Eukaryota"/>
</dbReference>
<evidence type="ECO:0000256" key="1">
    <source>
        <dbReference type="SAM" id="Phobius"/>
    </source>
</evidence>
<dbReference type="Bgee" id="WBGene00005703">
    <property type="expression patterns" value="Expressed in larva and 2 other cell types or tissues"/>
</dbReference>
<dbReference type="GeneID" id="187650"/>
<feature type="transmembrane region" description="Helical" evidence="1">
    <location>
        <begin position="208"/>
        <end position="229"/>
    </location>
</feature>
<dbReference type="InterPro" id="IPR003839">
    <property type="entry name" value="7TM_GPCR_serpentine_rcpt_Sru"/>
</dbReference>
<evidence type="ECO:0000313" key="3">
    <source>
        <dbReference type="Proteomes" id="UP000001940"/>
    </source>
</evidence>
<dbReference type="AGR" id="WB:WBGene00005703"/>
<dbReference type="AlphaFoldDB" id="Q21784"/>
<keyword evidence="1" id="KW-1133">Transmembrane helix</keyword>
<dbReference type="Proteomes" id="UP000001940">
    <property type="component" value="Chromosome V"/>
</dbReference>
<dbReference type="PANTHER" id="PTHR47516:SF1">
    <property type="entry name" value="SERPENTINE RECEPTOR, CLASS T-RELATED"/>
    <property type="match status" value="1"/>
</dbReference>
<dbReference type="HOGENOM" id="CLU_049496_2_0_1"/>
<evidence type="ECO:0000313" key="4">
    <source>
        <dbReference type="WormBase" id="R07B5.3a"/>
    </source>
</evidence>
<dbReference type="RefSeq" id="NP_001256139.1">
    <property type="nucleotide sequence ID" value="NM_001269210.2"/>
</dbReference>
<dbReference type="CTD" id="187650"/>
<protein>
    <submittedName>
        <fullName evidence="2">Serpentine Receptor, class U</fullName>
    </submittedName>
</protein>
<reference evidence="2 3" key="1">
    <citation type="journal article" date="1998" name="Science">
        <title>Genome sequence of the nematode C. elegans: a platform for investigating biology.</title>
        <authorList>
            <consortium name="The C. elegans sequencing consortium"/>
            <person name="Sulson J.E."/>
            <person name="Waterston R."/>
        </authorList>
    </citation>
    <scope>NUCLEOTIDE SEQUENCE [LARGE SCALE GENOMIC DNA]</scope>
    <source>
        <strain evidence="2 3">Bristol N2</strain>
    </source>
</reference>
<organism evidence="2 3">
    <name type="scientific">Caenorhabditis elegans</name>
    <dbReference type="NCBI Taxonomy" id="6239"/>
    <lineage>
        <taxon>Eukaryota</taxon>
        <taxon>Metazoa</taxon>
        <taxon>Ecdysozoa</taxon>
        <taxon>Nematoda</taxon>
        <taxon>Chromadorea</taxon>
        <taxon>Rhabditida</taxon>
        <taxon>Rhabditina</taxon>
        <taxon>Rhabditomorpha</taxon>
        <taxon>Rhabditoidea</taxon>
        <taxon>Rhabditidae</taxon>
        <taxon>Peloderinae</taxon>
        <taxon>Caenorhabditis</taxon>
    </lineage>
</organism>
<keyword evidence="3" id="KW-1185">Reference proteome</keyword>
<feature type="transmembrane region" description="Helical" evidence="1">
    <location>
        <begin position="64"/>
        <end position="87"/>
    </location>
</feature>
<dbReference type="PaxDb" id="6239-R07B5.3a"/>
<feature type="transmembrane region" description="Helical" evidence="1">
    <location>
        <begin position="107"/>
        <end position="133"/>
    </location>
</feature>
<feature type="transmembrane region" description="Helical" evidence="1">
    <location>
        <begin position="249"/>
        <end position="269"/>
    </location>
</feature>
<keyword evidence="1" id="KW-0472">Membrane</keyword>
<dbReference type="WormBase" id="R07B5.3a">
    <property type="protein sequence ID" value="CE34582"/>
    <property type="gene ID" value="WBGene00005703"/>
    <property type="gene designation" value="sru-40"/>
</dbReference>
<keyword evidence="2" id="KW-0675">Receptor</keyword>
<feature type="transmembrane region" description="Helical" evidence="1">
    <location>
        <begin position="145"/>
        <end position="164"/>
    </location>
</feature>
<dbReference type="EMBL" id="BX284605">
    <property type="protein sequence ID" value="CAA96663.2"/>
    <property type="molecule type" value="Genomic_DNA"/>
</dbReference>
<dbReference type="ExpressionAtlas" id="Q21784">
    <property type="expression patterns" value="baseline and differential"/>
</dbReference>
<feature type="transmembrane region" description="Helical" evidence="1">
    <location>
        <begin position="281"/>
        <end position="303"/>
    </location>
</feature>
<dbReference type="OrthoDB" id="5799422at2759"/>
<gene>
    <name evidence="2 4" type="primary">sru-40</name>
    <name evidence="2" type="ORF">CELE_R07B5.3</name>
    <name evidence="4" type="ORF">R07B5.3</name>
</gene>
<sequence length="326" mass="37560">MQLTQISVGNLTDFKTFDYQFDYVTIIVGLTTIPCIPSIYCLSKILIFYKNKYVSTSPQEIHPFIFRSFIWMQIWNLVFIFFDYVLVRIPSTTILTYFCATLDPAESIVPLLVAVYYFSNYSSQLYTVLFCSTRTLILFNEKNKIYQLCILFLVFWGPATYVLSSVSAFPNITSKVVCMQLDFPYQKGAITITTDNVYGNTHLSIGNATFSSLMMLSIVFTTCLMIVKLRKRKLLNSSDCRYHKTKGEVTLTVTIFLILVPSLLTQIITMSSLMNPEYHSYILIMRPFFIDFRVGIVSCYFYLVHPIFKKTETINSITVRSLANLP</sequence>
<dbReference type="FunCoup" id="Q21784">
    <property type="interactions" value="2"/>
</dbReference>
<evidence type="ECO:0000313" key="2">
    <source>
        <dbReference type="EMBL" id="CAA96663.2"/>
    </source>
</evidence>